<evidence type="ECO:0000256" key="2">
    <source>
        <dbReference type="ARBA" id="ARBA00022679"/>
    </source>
</evidence>
<dbReference type="CDD" id="cd09274">
    <property type="entry name" value="RNase_HI_RT_Ty3"/>
    <property type="match status" value="1"/>
</dbReference>
<keyword evidence="8" id="KW-0862">Zinc</keyword>
<dbReference type="InterPro" id="IPR012337">
    <property type="entry name" value="RNaseH-like_sf"/>
</dbReference>
<dbReference type="Gene3D" id="3.30.420.10">
    <property type="entry name" value="Ribonuclease H-like superfamily/Ribonuclease H"/>
    <property type="match status" value="1"/>
</dbReference>
<feature type="domain" description="CCHC-type" evidence="10">
    <location>
        <begin position="196"/>
        <end position="210"/>
    </location>
</feature>
<proteinExistence type="predicted"/>
<feature type="domain" description="CCHC-type" evidence="10">
    <location>
        <begin position="215"/>
        <end position="232"/>
    </location>
</feature>
<dbReference type="FunFam" id="3.30.420.10:FF:000032">
    <property type="entry name" value="Retrovirus-related Pol polyprotein from transposon 297-like Protein"/>
    <property type="match status" value="1"/>
</dbReference>
<dbReference type="SMART" id="SM00343">
    <property type="entry name" value="ZnF_C2HC"/>
    <property type="match status" value="2"/>
</dbReference>
<evidence type="ECO:0000256" key="5">
    <source>
        <dbReference type="ARBA" id="ARBA00022759"/>
    </source>
</evidence>
<organism evidence="13 14">
    <name type="scientific">Macrosiphum euphorbiae</name>
    <name type="common">potato aphid</name>
    <dbReference type="NCBI Taxonomy" id="13131"/>
    <lineage>
        <taxon>Eukaryota</taxon>
        <taxon>Metazoa</taxon>
        <taxon>Ecdysozoa</taxon>
        <taxon>Arthropoda</taxon>
        <taxon>Hexapoda</taxon>
        <taxon>Insecta</taxon>
        <taxon>Pterygota</taxon>
        <taxon>Neoptera</taxon>
        <taxon>Paraneoptera</taxon>
        <taxon>Hemiptera</taxon>
        <taxon>Sternorrhyncha</taxon>
        <taxon>Aphidomorpha</taxon>
        <taxon>Aphidoidea</taxon>
        <taxon>Aphididae</taxon>
        <taxon>Macrosiphini</taxon>
        <taxon>Macrosiphum</taxon>
    </lineage>
</organism>
<dbReference type="PANTHER" id="PTHR37984">
    <property type="entry name" value="PROTEIN CBG26694"/>
    <property type="match status" value="1"/>
</dbReference>
<dbReference type="InterPro" id="IPR050951">
    <property type="entry name" value="Retrovirus_Pol_polyprotein"/>
</dbReference>
<evidence type="ECO:0000256" key="8">
    <source>
        <dbReference type="PROSITE-ProRule" id="PRU00047"/>
    </source>
</evidence>
<evidence type="ECO:0000256" key="9">
    <source>
        <dbReference type="SAM" id="MobiDB-lite"/>
    </source>
</evidence>
<dbReference type="InterPro" id="IPR001584">
    <property type="entry name" value="Integrase_cat-core"/>
</dbReference>
<dbReference type="Pfam" id="PF00098">
    <property type="entry name" value="zf-CCHC"/>
    <property type="match status" value="2"/>
</dbReference>
<dbReference type="EMBL" id="CARXXK010001107">
    <property type="protein sequence ID" value="CAI6373646.1"/>
    <property type="molecule type" value="Genomic_DNA"/>
</dbReference>
<sequence length="1358" mass="154932">MAELNCWPYALRMQFVRSYVVGAARNWFIGRDFENWDEFTKKFRSTFVRQLRMADRWEAMQKRRQAQDEHIMAYLQEKSRLCRALALTFGESRDYIIQGIYSKELAMYVLGRNHDNEDALLGDLLDWTRMNAIRTEIRTECKQEKGHSTAKTNIKSGPRRAEASTTSKPKWGSKFEKTEQVGKTASEAGEEDKSSCWVCRKVGHWTRDCPLKKARKCFACGAEGHFARDCKSQQTVNNVTMSKEPEENPYIKYGSIQGVDMTVLLDTGSYYTLLRSSVAERCNLKLRETKKMPFGLGSVSVPSVSAVGKADVMVTVDGVEAGPIRVLVVADSVQRYDMIVGHNWLDLDTVTYKKEGGKFTLCETQDEMSWRDVSVVTWADKLDTLAVLTASPEPKRRPLVIEDFKHVNAEVTDEDRTQLLELINRFRSCFALGIEELGCTKMSVMEINEMEGSEPVTCRPYKTTAADREAIAEIIGEWKQHGVVVETDSPYASPVILVKQGGKNRLCVDYRKLNKQVLRHNFPLPDLQEQVESLRNGNYFVQLDLATGYLQVPLSEAAQTKTAFITPDDTGQFTRMPFGLAGAPGEFTRLMRKVLGNLRDKVVKNYLDDWVIDAVDWSDMLNKLTMVLERLKEANLTLRPSKCLFGARKIEFLGFVVGEGKISPGKDKSKAIEEFPTPKDVHAIRRFLGLTGFFRRFVRNYATLTEPLTRLTKKGAEFEWATSQQAVFKELKRIFVDTPIFCMFNPEAAVTEVHTDASAVGLGAMLLQSAEEGAPLQIVYCISKKLGMAETHYHSSKLELMSMVWAVDKWRHFLLGIKFSIITDCQALVYLRTHKATRPQVTRWYDVLQEYNFDIFHRPGTKMAHVDALSRDPISDEEGETLDEVLAGRLDVCMTLETEDKVRMAQQVDEEVRHIVTIMLKPENIRTKAEQAIAQEYSLRGKLLYRTYRGKQLFVMPKSMRKSIVVAAHDLGGHLSVDKTVSKITQDFWFVGLRRYVRFHIRMCMECLMTKKPRGKQPGVLHPIPPGRRPFEVVHGDHIGPFVTSTEGNRYILVLVDNLTKFVSLFAATDTSTEGVLYAMDKFVNRYGLPKKLITDRGTCFTSKRFENFCEVHGISHILNSTRRPQANGQVERINSVILAMLISKAGEEDQWDTLLSEVQRQINNSESKVTRHTPFELLHGYRPRFELGRLRDLSTTAEEWLCPSELWEDARNEIVKQKERVKTAYDKHRHNQTQYVVGEVVVMARAPVATGMSTKLQERYRGPLVVTEVLPNDVYRVSQLAEDGARHYATTAHVSQLKSWKLAETSDVNEDITEEEEPEQIAEEADVGNTEQDQGEEVGVRKSTRLRRKPRKFNDYE</sequence>
<evidence type="ECO:0000256" key="4">
    <source>
        <dbReference type="ARBA" id="ARBA00022722"/>
    </source>
</evidence>
<evidence type="ECO:0000256" key="3">
    <source>
        <dbReference type="ARBA" id="ARBA00022695"/>
    </source>
</evidence>
<dbReference type="Gene3D" id="3.30.70.270">
    <property type="match status" value="2"/>
</dbReference>
<name>A0AAV0Y2H3_9HEMI</name>
<evidence type="ECO:0000313" key="13">
    <source>
        <dbReference type="EMBL" id="CAI6373646.1"/>
    </source>
</evidence>
<keyword evidence="5" id="KW-0255">Endonuclease</keyword>
<dbReference type="InterPro" id="IPR000477">
    <property type="entry name" value="RT_dom"/>
</dbReference>
<dbReference type="EC" id="2.7.7.49" evidence="1"/>
<keyword evidence="7" id="KW-0695">RNA-directed DNA polymerase</keyword>
<evidence type="ECO:0000259" key="11">
    <source>
        <dbReference type="PROSITE" id="PS50878"/>
    </source>
</evidence>
<dbReference type="InterPro" id="IPR041588">
    <property type="entry name" value="Integrase_H2C2"/>
</dbReference>
<accession>A0AAV0Y2H3</accession>
<dbReference type="Pfam" id="PF13975">
    <property type="entry name" value="gag-asp_proteas"/>
    <property type="match status" value="1"/>
</dbReference>
<dbReference type="GO" id="GO:0003676">
    <property type="term" value="F:nucleic acid binding"/>
    <property type="evidence" value="ECO:0007669"/>
    <property type="project" value="InterPro"/>
</dbReference>
<dbReference type="Proteomes" id="UP001160148">
    <property type="component" value="Unassembled WGS sequence"/>
</dbReference>
<dbReference type="GO" id="GO:0004519">
    <property type="term" value="F:endonuclease activity"/>
    <property type="evidence" value="ECO:0007669"/>
    <property type="project" value="UniProtKB-KW"/>
</dbReference>
<dbReference type="GO" id="GO:0003964">
    <property type="term" value="F:RNA-directed DNA polymerase activity"/>
    <property type="evidence" value="ECO:0007669"/>
    <property type="project" value="UniProtKB-KW"/>
</dbReference>
<dbReference type="SUPFAM" id="SSF56672">
    <property type="entry name" value="DNA/RNA polymerases"/>
    <property type="match status" value="1"/>
</dbReference>
<dbReference type="Pfam" id="PF00665">
    <property type="entry name" value="rve"/>
    <property type="match status" value="1"/>
</dbReference>
<dbReference type="GO" id="GO:0015074">
    <property type="term" value="P:DNA integration"/>
    <property type="evidence" value="ECO:0007669"/>
    <property type="project" value="InterPro"/>
</dbReference>
<dbReference type="SUPFAM" id="SSF53098">
    <property type="entry name" value="Ribonuclease H-like"/>
    <property type="match status" value="1"/>
</dbReference>
<dbReference type="Pfam" id="PF00078">
    <property type="entry name" value="RVT_1"/>
    <property type="match status" value="1"/>
</dbReference>
<dbReference type="PROSITE" id="PS50994">
    <property type="entry name" value="INTEGRASE"/>
    <property type="match status" value="1"/>
</dbReference>
<dbReference type="InterPro" id="IPR041373">
    <property type="entry name" value="RT_RNaseH"/>
</dbReference>
<feature type="compositionally biased region" description="Basic residues" evidence="9">
    <location>
        <begin position="1343"/>
        <end position="1352"/>
    </location>
</feature>
<comment type="caution">
    <text evidence="13">The sequence shown here is derived from an EMBL/GenBank/DDBJ whole genome shotgun (WGS) entry which is preliminary data.</text>
</comment>
<dbReference type="CDD" id="cd00303">
    <property type="entry name" value="retropepsin_like"/>
    <property type="match status" value="1"/>
</dbReference>
<keyword evidence="2" id="KW-0808">Transferase</keyword>
<dbReference type="CDD" id="cd01647">
    <property type="entry name" value="RT_LTR"/>
    <property type="match status" value="1"/>
</dbReference>
<dbReference type="InterPro" id="IPR036875">
    <property type="entry name" value="Znf_CCHC_sf"/>
</dbReference>
<dbReference type="Gene3D" id="4.10.60.10">
    <property type="entry name" value="Zinc finger, CCHC-type"/>
    <property type="match status" value="2"/>
</dbReference>
<dbReference type="PANTHER" id="PTHR37984:SF5">
    <property type="entry name" value="PROTEIN NYNRIN-LIKE"/>
    <property type="match status" value="1"/>
</dbReference>
<evidence type="ECO:0000256" key="7">
    <source>
        <dbReference type="ARBA" id="ARBA00022918"/>
    </source>
</evidence>
<gene>
    <name evidence="13" type="ORF">MEUPH1_LOCUS27365</name>
</gene>
<dbReference type="Gene3D" id="1.10.340.70">
    <property type="match status" value="1"/>
</dbReference>
<dbReference type="InterPro" id="IPR001878">
    <property type="entry name" value="Znf_CCHC"/>
</dbReference>
<protein>
    <recommendedName>
        <fullName evidence="1">RNA-directed DNA polymerase</fullName>
        <ecNumber evidence="1">2.7.7.49</ecNumber>
    </recommendedName>
</protein>
<evidence type="ECO:0000256" key="6">
    <source>
        <dbReference type="ARBA" id="ARBA00022801"/>
    </source>
</evidence>
<feature type="domain" description="Integrase catalytic" evidence="12">
    <location>
        <begin position="1026"/>
        <end position="1183"/>
    </location>
</feature>
<feature type="region of interest" description="Disordered" evidence="9">
    <location>
        <begin position="141"/>
        <end position="186"/>
    </location>
</feature>
<dbReference type="GO" id="GO:0016787">
    <property type="term" value="F:hydrolase activity"/>
    <property type="evidence" value="ECO:0007669"/>
    <property type="project" value="UniProtKB-KW"/>
</dbReference>
<keyword evidence="14" id="KW-1185">Reference proteome</keyword>
<dbReference type="GO" id="GO:0042575">
    <property type="term" value="C:DNA polymerase complex"/>
    <property type="evidence" value="ECO:0007669"/>
    <property type="project" value="UniProtKB-ARBA"/>
</dbReference>
<dbReference type="PROSITE" id="PS50878">
    <property type="entry name" value="RT_POL"/>
    <property type="match status" value="1"/>
</dbReference>
<feature type="region of interest" description="Disordered" evidence="9">
    <location>
        <begin position="1307"/>
        <end position="1358"/>
    </location>
</feature>
<keyword evidence="3" id="KW-0548">Nucleotidyltransferase</keyword>
<feature type="domain" description="Reverse transcriptase" evidence="11">
    <location>
        <begin position="477"/>
        <end position="657"/>
    </location>
</feature>
<evidence type="ECO:0000259" key="10">
    <source>
        <dbReference type="PROSITE" id="PS50158"/>
    </source>
</evidence>
<keyword evidence="8" id="KW-0863">Zinc-finger</keyword>
<dbReference type="FunFam" id="3.30.70.270:FF:000023">
    <property type="entry name" value="Pol"/>
    <property type="match status" value="1"/>
</dbReference>
<dbReference type="Gene3D" id="2.40.70.10">
    <property type="entry name" value="Acid Proteases"/>
    <property type="match status" value="1"/>
</dbReference>
<dbReference type="InterPro" id="IPR043502">
    <property type="entry name" value="DNA/RNA_pol_sf"/>
</dbReference>
<evidence type="ECO:0000259" key="12">
    <source>
        <dbReference type="PROSITE" id="PS50994"/>
    </source>
</evidence>
<dbReference type="Pfam" id="PF17921">
    <property type="entry name" value="Integrase_H2C2"/>
    <property type="match status" value="1"/>
</dbReference>
<dbReference type="Pfam" id="PF17917">
    <property type="entry name" value="RT_RNaseH"/>
    <property type="match status" value="1"/>
</dbReference>
<dbReference type="Gene3D" id="3.10.10.10">
    <property type="entry name" value="HIV Type 1 Reverse Transcriptase, subunit A, domain 1"/>
    <property type="match status" value="1"/>
</dbReference>
<evidence type="ECO:0000256" key="1">
    <source>
        <dbReference type="ARBA" id="ARBA00012493"/>
    </source>
</evidence>
<keyword evidence="8" id="KW-0479">Metal-binding</keyword>
<feature type="compositionally biased region" description="Acidic residues" evidence="9">
    <location>
        <begin position="1308"/>
        <end position="1327"/>
    </location>
</feature>
<dbReference type="SUPFAM" id="SSF57756">
    <property type="entry name" value="Retrovirus zinc finger-like domains"/>
    <property type="match status" value="1"/>
</dbReference>
<dbReference type="SUPFAM" id="SSF50630">
    <property type="entry name" value="Acid proteases"/>
    <property type="match status" value="1"/>
</dbReference>
<dbReference type="PROSITE" id="PS50158">
    <property type="entry name" value="ZF_CCHC"/>
    <property type="match status" value="2"/>
</dbReference>
<dbReference type="GO" id="GO:0008270">
    <property type="term" value="F:zinc ion binding"/>
    <property type="evidence" value="ECO:0007669"/>
    <property type="project" value="UniProtKB-KW"/>
</dbReference>
<dbReference type="InterPro" id="IPR043128">
    <property type="entry name" value="Rev_trsase/Diguanyl_cyclase"/>
</dbReference>
<evidence type="ECO:0000313" key="14">
    <source>
        <dbReference type="Proteomes" id="UP001160148"/>
    </source>
</evidence>
<keyword evidence="4" id="KW-0540">Nuclease</keyword>
<dbReference type="InterPro" id="IPR021109">
    <property type="entry name" value="Peptidase_aspartic_dom_sf"/>
</dbReference>
<keyword evidence="6" id="KW-0378">Hydrolase</keyword>
<reference evidence="13 14" key="1">
    <citation type="submission" date="2023-01" db="EMBL/GenBank/DDBJ databases">
        <authorList>
            <person name="Whitehead M."/>
        </authorList>
    </citation>
    <scope>NUCLEOTIDE SEQUENCE [LARGE SCALE GENOMIC DNA]</scope>
</reference>
<dbReference type="InterPro" id="IPR036397">
    <property type="entry name" value="RNaseH_sf"/>
</dbReference>